<name>A0A1J5SRY6_9ZZZZ</name>
<evidence type="ECO:0000256" key="3">
    <source>
        <dbReference type="ARBA" id="ARBA00023136"/>
    </source>
</evidence>
<dbReference type="AlphaFoldDB" id="A0A1J5SRY6"/>
<keyword evidence="4" id="KW-0564">Palmitate</keyword>
<dbReference type="InterPro" id="IPR008816">
    <property type="entry name" value="Gly_zipper_2TM_dom"/>
</dbReference>
<evidence type="ECO:0000256" key="4">
    <source>
        <dbReference type="ARBA" id="ARBA00023139"/>
    </source>
</evidence>
<keyword evidence="2" id="KW-0732">Signal</keyword>
<gene>
    <name evidence="7" type="primary">pcp_2</name>
    <name evidence="7" type="ORF">GALL_110320</name>
</gene>
<dbReference type="InterPro" id="IPR051407">
    <property type="entry name" value="Bact_OM_lipoprot/Surf_antigen"/>
</dbReference>
<evidence type="ECO:0000256" key="5">
    <source>
        <dbReference type="ARBA" id="ARBA00023288"/>
    </source>
</evidence>
<evidence type="ECO:0000256" key="2">
    <source>
        <dbReference type="ARBA" id="ARBA00022729"/>
    </source>
</evidence>
<dbReference type="GO" id="GO:0009279">
    <property type="term" value="C:cell outer membrane"/>
    <property type="evidence" value="ECO:0007669"/>
    <property type="project" value="UniProtKB-SubCell"/>
</dbReference>
<evidence type="ECO:0000256" key="1">
    <source>
        <dbReference type="ARBA" id="ARBA00004459"/>
    </source>
</evidence>
<keyword evidence="5 7" id="KW-0449">Lipoprotein</keyword>
<organism evidence="7">
    <name type="scientific">mine drainage metagenome</name>
    <dbReference type="NCBI Taxonomy" id="410659"/>
    <lineage>
        <taxon>unclassified sequences</taxon>
        <taxon>metagenomes</taxon>
        <taxon>ecological metagenomes</taxon>
    </lineage>
</organism>
<comment type="caution">
    <text evidence="7">The sequence shown here is derived from an EMBL/GenBank/DDBJ whole genome shotgun (WGS) entry which is preliminary data.</text>
</comment>
<dbReference type="PROSITE" id="PS51257">
    <property type="entry name" value="PROKAR_LIPOPROTEIN"/>
    <property type="match status" value="1"/>
</dbReference>
<reference evidence="7" key="1">
    <citation type="submission" date="2016-10" db="EMBL/GenBank/DDBJ databases">
        <title>Sequence of Gallionella enrichment culture.</title>
        <authorList>
            <person name="Poehlein A."/>
            <person name="Muehling M."/>
            <person name="Daniel R."/>
        </authorList>
    </citation>
    <scope>NUCLEOTIDE SEQUENCE</scope>
</reference>
<evidence type="ECO:0000259" key="6">
    <source>
        <dbReference type="Pfam" id="PF05433"/>
    </source>
</evidence>
<protein>
    <submittedName>
        <fullName evidence="7">Outer membrane lipoprotein pcp</fullName>
    </submittedName>
</protein>
<evidence type="ECO:0000313" key="7">
    <source>
        <dbReference type="EMBL" id="OIR06784.1"/>
    </source>
</evidence>
<keyword evidence="3" id="KW-0472">Membrane</keyword>
<accession>A0A1J5SRY6</accession>
<sequence length="151" mass="14884">MMKTTIALAACAAFILGGCATGPSADSYSQGQAQREMSVRMGVVDSVRPVTLEGTQSGTGTLVGGALGGIAGSNIGGGNRGSAVGTILGAVGGAIAGNAIEEGTTKKAGLEITVRFDNGTMSAITQAADEQFRPGDRVRVLSGGGVTRVTH</sequence>
<dbReference type="PANTHER" id="PTHR35603:SF1">
    <property type="entry name" value="OUTER MEMBRANE LIPOPROTEIN SLYB"/>
    <property type="match status" value="1"/>
</dbReference>
<dbReference type="EMBL" id="MLJW01000041">
    <property type="protein sequence ID" value="OIR06784.1"/>
    <property type="molecule type" value="Genomic_DNA"/>
</dbReference>
<comment type="subcellular location">
    <subcellularLocation>
        <location evidence="1">Cell outer membrane</location>
        <topology evidence="1">Lipid-anchor</topology>
    </subcellularLocation>
</comment>
<dbReference type="PANTHER" id="PTHR35603">
    <property type="match status" value="1"/>
</dbReference>
<dbReference type="Pfam" id="PF05433">
    <property type="entry name" value="Rick_17kDa_Anti"/>
    <property type="match status" value="1"/>
</dbReference>
<feature type="domain" description="Glycine zipper 2TM" evidence="6">
    <location>
        <begin position="60"/>
        <end position="101"/>
    </location>
</feature>
<proteinExistence type="predicted"/>